<dbReference type="EC" id="4.1.3.4" evidence="4"/>
<dbReference type="AlphaFoldDB" id="A0A6A6ZTM5"/>
<evidence type="ECO:0000313" key="10">
    <source>
        <dbReference type="EMBL" id="KAF2824420.1"/>
    </source>
</evidence>
<protein>
    <recommendedName>
        <fullName evidence="4">hydroxymethylglutaryl-CoA lyase</fullName>
        <ecNumber evidence="4">4.1.3.4</ecNumber>
    </recommendedName>
</protein>
<evidence type="ECO:0000256" key="8">
    <source>
        <dbReference type="ARBA" id="ARBA00049877"/>
    </source>
</evidence>
<keyword evidence="5" id="KW-0479">Metal-binding</keyword>
<dbReference type="GO" id="GO:0006552">
    <property type="term" value="P:L-leucine catabolic process"/>
    <property type="evidence" value="ECO:0007669"/>
    <property type="project" value="TreeGrafter"/>
</dbReference>
<accession>A0A6A6ZTM5</accession>
<name>A0A6A6ZTM5_9PLEO</name>
<keyword evidence="11" id="KW-1185">Reference proteome</keyword>
<evidence type="ECO:0000313" key="11">
    <source>
        <dbReference type="Proteomes" id="UP000799424"/>
    </source>
</evidence>
<comment type="pathway">
    <text evidence="1">Mycotoxin biosynthesis.</text>
</comment>
<dbReference type="Pfam" id="PF00682">
    <property type="entry name" value="HMGL-like"/>
    <property type="match status" value="1"/>
</dbReference>
<dbReference type="PANTHER" id="PTHR42738">
    <property type="entry name" value="HYDROXYMETHYLGLUTARYL-COA LYASE"/>
    <property type="match status" value="1"/>
</dbReference>
<sequence length="612" mass="65953">MDTNRSVRIVEVGPRDGLQNIPKAIPTAVKIELIERLRATGLREIEVTSAVSPKAIPQLADNQTLLSHSSIQALIGQPSTRMPVLVPNVRGLELAMKHGVKEVAVFVSATEGFSKANTNCTVEEGLRRAGEVAVLAIKSGVQVRGYVALYVCQYVLRVNCRYISCIFEDPFDGPTPEAAVLHVVRKQLEMGCYEVSLGDTLGAGTAADVKRLFTYLYDNGIPAERLAGHFHDTYGQAVSNAWMAFQLGVRAFDSSVGGLGGCPYAPGAKGNVATEDLVYLFERAGISTGVNLQKLAETGQWISQQLGKPNDSRVGAALARKSTTASTTISKLSTKILEWRPLPTQTEGLQILRSGLNIKITLNRPKNGNALTIPMIHALTTFFECAATDTTISRIAVTATGKFFCTGMDLGKESAVAKNDKASTDQFNRLSRLFEAISNAPQVTIAAVNGPAFGGGVGLAFACDIRIGAADATFTLSEVKLGLAPATISKYVAREWGPAFTREAMLSGRPVGFAQLLSLGFVSRMVSKDELDGALDEYMLNLRVAAPRASSLVKELVRASQEGGSQDERIKIVFEEMMRPGRESEFGLGEFQAGRRDVDWDAFVERRGRAKL</sequence>
<dbReference type="GO" id="GO:0004419">
    <property type="term" value="F:hydroxymethylglutaryl-CoA lyase activity"/>
    <property type="evidence" value="ECO:0007669"/>
    <property type="project" value="UniProtKB-EC"/>
</dbReference>
<dbReference type="Gene3D" id="3.90.226.10">
    <property type="entry name" value="2-enoyl-CoA Hydratase, Chain A, domain 1"/>
    <property type="match status" value="1"/>
</dbReference>
<dbReference type="PANTHER" id="PTHR42738:SF17">
    <property type="entry name" value="HYDROXYMETHYLGLUTARYL-COA LYASE"/>
    <property type="match status" value="1"/>
</dbReference>
<evidence type="ECO:0000256" key="7">
    <source>
        <dbReference type="ARBA" id="ARBA00023239"/>
    </source>
</evidence>
<comment type="pathway">
    <text evidence="2">Metabolic intermediate metabolism; (S)-3-hydroxy-3-methylglutaryl-CoA degradation; acetoacetate from (S)-3-hydroxy-3-methylglutaryl-CoA: step 1/1.</text>
</comment>
<evidence type="ECO:0000256" key="3">
    <source>
        <dbReference type="ARBA" id="ARBA00009405"/>
    </source>
</evidence>
<dbReference type="PROSITE" id="PS50991">
    <property type="entry name" value="PYR_CT"/>
    <property type="match status" value="1"/>
</dbReference>
<evidence type="ECO:0000256" key="6">
    <source>
        <dbReference type="ARBA" id="ARBA00023026"/>
    </source>
</evidence>
<dbReference type="InterPro" id="IPR001753">
    <property type="entry name" value="Enoyl-CoA_hydra/iso"/>
</dbReference>
<dbReference type="GO" id="GO:0046872">
    <property type="term" value="F:metal ion binding"/>
    <property type="evidence" value="ECO:0007669"/>
    <property type="project" value="UniProtKB-KW"/>
</dbReference>
<dbReference type="OrthoDB" id="10253869at2759"/>
<dbReference type="Pfam" id="PF00378">
    <property type="entry name" value="ECH_1"/>
    <property type="match status" value="1"/>
</dbReference>
<dbReference type="GO" id="GO:0046951">
    <property type="term" value="P:ketone body biosynthetic process"/>
    <property type="evidence" value="ECO:0007669"/>
    <property type="project" value="TreeGrafter"/>
</dbReference>
<evidence type="ECO:0000256" key="1">
    <source>
        <dbReference type="ARBA" id="ARBA00004685"/>
    </source>
</evidence>
<dbReference type="CDD" id="cd06558">
    <property type="entry name" value="crotonase-like"/>
    <property type="match status" value="1"/>
</dbReference>
<proteinExistence type="inferred from homology"/>
<feature type="domain" description="Pyruvate carboxyltransferase" evidence="9">
    <location>
        <begin position="7"/>
        <end position="296"/>
    </location>
</feature>
<reference evidence="10" key="1">
    <citation type="journal article" date="2020" name="Stud. Mycol.">
        <title>101 Dothideomycetes genomes: a test case for predicting lifestyles and emergence of pathogens.</title>
        <authorList>
            <person name="Haridas S."/>
            <person name="Albert R."/>
            <person name="Binder M."/>
            <person name="Bloem J."/>
            <person name="Labutti K."/>
            <person name="Salamov A."/>
            <person name="Andreopoulos B."/>
            <person name="Baker S."/>
            <person name="Barry K."/>
            <person name="Bills G."/>
            <person name="Bluhm B."/>
            <person name="Cannon C."/>
            <person name="Castanera R."/>
            <person name="Culley D."/>
            <person name="Daum C."/>
            <person name="Ezra D."/>
            <person name="Gonzalez J."/>
            <person name="Henrissat B."/>
            <person name="Kuo A."/>
            <person name="Liang C."/>
            <person name="Lipzen A."/>
            <person name="Lutzoni F."/>
            <person name="Magnuson J."/>
            <person name="Mondo S."/>
            <person name="Nolan M."/>
            <person name="Ohm R."/>
            <person name="Pangilinan J."/>
            <person name="Park H.-J."/>
            <person name="Ramirez L."/>
            <person name="Alfaro M."/>
            <person name="Sun H."/>
            <person name="Tritt A."/>
            <person name="Yoshinaga Y."/>
            <person name="Zwiers L.-H."/>
            <person name="Turgeon B."/>
            <person name="Goodwin S."/>
            <person name="Spatafora J."/>
            <person name="Crous P."/>
            <person name="Grigoriev I."/>
        </authorList>
    </citation>
    <scope>NUCLEOTIDE SEQUENCE</scope>
    <source>
        <strain evidence="10">CBS 113818</strain>
    </source>
</reference>
<comment type="similarity">
    <text evidence="3">Belongs to the HMG-CoA lyase family.</text>
</comment>
<comment type="catalytic activity">
    <reaction evidence="8">
        <text>(3S)-3-hydroxy-3-methylglutaryl-CoA = acetoacetate + acetyl-CoA</text>
        <dbReference type="Rhea" id="RHEA:24404"/>
        <dbReference type="ChEBI" id="CHEBI:13705"/>
        <dbReference type="ChEBI" id="CHEBI:43074"/>
        <dbReference type="ChEBI" id="CHEBI:57288"/>
        <dbReference type="EC" id="4.1.3.4"/>
    </reaction>
</comment>
<dbReference type="Gene3D" id="3.20.20.70">
    <property type="entry name" value="Aldolase class I"/>
    <property type="match status" value="1"/>
</dbReference>
<dbReference type="SUPFAM" id="SSF51569">
    <property type="entry name" value="Aldolase"/>
    <property type="match status" value="1"/>
</dbReference>
<gene>
    <name evidence="10" type="ORF">CC86DRAFT_354456</name>
</gene>
<organism evidence="10 11">
    <name type="scientific">Ophiobolus disseminans</name>
    <dbReference type="NCBI Taxonomy" id="1469910"/>
    <lineage>
        <taxon>Eukaryota</taxon>
        <taxon>Fungi</taxon>
        <taxon>Dikarya</taxon>
        <taxon>Ascomycota</taxon>
        <taxon>Pezizomycotina</taxon>
        <taxon>Dothideomycetes</taxon>
        <taxon>Pleosporomycetidae</taxon>
        <taxon>Pleosporales</taxon>
        <taxon>Pleosporineae</taxon>
        <taxon>Phaeosphaeriaceae</taxon>
        <taxon>Ophiobolus</taxon>
    </lineage>
</organism>
<evidence type="ECO:0000256" key="2">
    <source>
        <dbReference type="ARBA" id="ARBA00005143"/>
    </source>
</evidence>
<evidence type="ECO:0000259" key="9">
    <source>
        <dbReference type="PROSITE" id="PS50991"/>
    </source>
</evidence>
<dbReference type="CDD" id="cd07938">
    <property type="entry name" value="DRE_TIM_HMGL"/>
    <property type="match status" value="1"/>
</dbReference>
<evidence type="ECO:0000256" key="5">
    <source>
        <dbReference type="ARBA" id="ARBA00022723"/>
    </source>
</evidence>
<dbReference type="InterPro" id="IPR000891">
    <property type="entry name" value="PYR_CT"/>
</dbReference>
<dbReference type="InterPro" id="IPR029045">
    <property type="entry name" value="ClpP/crotonase-like_dom_sf"/>
</dbReference>
<keyword evidence="7" id="KW-0456">Lyase</keyword>
<dbReference type="InterPro" id="IPR013785">
    <property type="entry name" value="Aldolase_TIM"/>
</dbReference>
<dbReference type="Proteomes" id="UP000799424">
    <property type="component" value="Unassembled WGS sequence"/>
</dbReference>
<dbReference type="SUPFAM" id="SSF52096">
    <property type="entry name" value="ClpP/crotonase"/>
    <property type="match status" value="1"/>
</dbReference>
<dbReference type="EMBL" id="MU006230">
    <property type="protein sequence ID" value="KAF2824420.1"/>
    <property type="molecule type" value="Genomic_DNA"/>
</dbReference>
<evidence type="ECO:0000256" key="4">
    <source>
        <dbReference type="ARBA" id="ARBA00012910"/>
    </source>
</evidence>
<keyword evidence="6" id="KW-0843">Virulence</keyword>
<dbReference type="UniPathway" id="UPA00896">
    <property type="reaction ID" value="UER00863"/>
</dbReference>
<dbReference type="InterPro" id="IPR043594">
    <property type="entry name" value="HMGL"/>
</dbReference>